<name>A0ABV6K3D5_9LACO</name>
<keyword evidence="2" id="KW-1185">Reference proteome</keyword>
<dbReference type="Proteomes" id="UP001589855">
    <property type="component" value="Unassembled WGS sequence"/>
</dbReference>
<dbReference type="RefSeq" id="WP_137645454.1">
    <property type="nucleotide sequence ID" value="NZ_BAABRM010000018.1"/>
</dbReference>
<sequence length="85" mass="10046">MRQQPLTVQYNNQFKIISYDPLLVYVRGRLTEQQVVHCLVTRHALTLLYQLQPNARLALYGHYNRRNQFIITKFMVGRPVQTLAS</sequence>
<reference evidence="1 2" key="1">
    <citation type="submission" date="2024-09" db="EMBL/GenBank/DDBJ databases">
        <authorList>
            <person name="Sun Q."/>
            <person name="Mori K."/>
        </authorList>
    </citation>
    <scope>NUCLEOTIDE SEQUENCE [LARGE SCALE GENOMIC DNA]</scope>
    <source>
        <strain evidence="1 2">TBRC 4575</strain>
    </source>
</reference>
<dbReference type="EMBL" id="JBHLUK010000064">
    <property type="protein sequence ID" value="MFC0423968.1"/>
    <property type="molecule type" value="Genomic_DNA"/>
</dbReference>
<proteinExistence type="predicted"/>
<comment type="caution">
    <text evidence="1">The sequence shown here is derived from an EMBL/GenBank/DDBJ whole genome shotgun (WGS) entry which is preliminary data.</text>
</comment>
<evidence type="ECO:0000313" key="1">
    <source>
        <dbReference type="EMBL" id="MFC0423968.1"/>
    </source>
</evidence>
<evidence type="ECO:0000313" key="2">
    <source>
        <dbReference type="Proteomes" id="UP001589855"/>
    </source>
</evidence>
<organism evidence="1 2">
    <name type="scientific">Lactiplantibacillus plajomi</name>
    <dbReference type="NCBI Taxonomy" id="1457217"/>
    <lineage>
        <taxon>Bacteria</taxon>
        <taxon>Bacillati</taxon>
        <taxon>Bacillota</taxon>
        <taxon>Bacilli</taxon>
        <taxon>Lactobacillales</taxon>
        <taxon>Lactobacillaceae</taxon>
        <taxon>Lactiplantibacillus</taxon>
    </lineage>
</organism>
<gene>
    <name evidence="1" type="ORF">ACFFGS_07505</name>
</gene>
<accession>A0ABV6K3D5</accession>
<protein>
    <submittedName>
        <fullName evidence="1">Uncharacterized protein</fullName>
    </submittedName>
</protein>